<protein>
    <recommendedName>
        <fullName evidence="5">Sec translocon accessory complex subunit YajC</fullName>
    </recommendedName>
</protein>
<dbReference type="AlphaFoldDB" id="A0A0F3MKG1"/>
<evidence type="ECO:0000256" key="2">
    <source>
        <dbReference type="ARBA" id="ARBA00004377"/>
    </source>
</evidence>
<feature type="transmembrane region" description="Helical" evidence="13">
    <location>
        <begin position="29"/>
        <end position="47"/>
    </location>
</feature>
<evidence type="ECO:0000256" key="12">
    <source>
        <dbReference type="ARBA" id="ARBA00023136"/>
    </source>
</evidence>
<dbReference type="OrthoDB" id="9811406at2"/>
<keyword evidence="11" id="KW-0811">Translocation</keyword>
<organism evidence="14 15">
    <name type="scientific">Orientia chuto str. Dubai</name>
    <dbReference type="NCBI Taxonomy" id="1359168"/>
    <lineage>
        <taxon>Bacteria</taxon>
        <taxon>Pseudomonadati</taxon>
        <taxon>Pseudomonadota</taxon>
        <taxon>Alphaproteobacteria</taxon>
        <taxon>Rickettsiales</taxon>
        <taxon>Rickettsiaceae</taxon>
        <taxon>Rickettsieae</taxon>
        <taxon>Orientia</taxon>
    </lineage>
</organism>
<dbReference type="Pfam" id="PF02699">
    <property type="entry name" value="YajC"/>
    <property type="match status" value="1"/>
</dbReference>
<comment type="subcellular location">
    <subcellularLocation>
        <location evidence="2">Cell inner membrane</location>
        <topology evidence="2">Single-pass membrane protein</topology>
    </subcellularLocation>
</comment>
<comment type="caution">
    <text evidence="14">The sequence shown here is derived from an EMBL/GenBank/DDBJ whole genome shotgun (WGS) entry which is preliminary data.</text>
</comment>
<dbReference type="PANTHER" id="PTHR33909:SF1">
    <property type="entry name" value="SEC TRANSLOCON ACCESSORY COMPLEX SUBUNIT YAJC"/>
    <property type="match status" value="1"/>
</dbReference>
<evidence type="ECO:0000256" key="1">
    <source>
        <dbReference type="ARBA" id="ARBA00002061"/>
    </source>
</evidence>
<evidence type="ECO:0000313" key="15">
    <source>
        <dbReference type="Proteomes" id="UP000033616"/>
    </source>
</evidence>
<reference evidence="14 15" key="1">
    <citation type="submission" date="2015-02" db="EMBL/GenBank/DDBJ databases">
        <title>Genome Sequencing of Rickettsiales.</title>
        <authorList>
            <person name="Daugherty S.C."/>
            <person name="Su Q."/>
            <person name="Abolude K."/>
            <person name="Beier-Sexton M."/>
            <person name="Carlyon J.A."/>
            <person name="Carter R."/>
            <person name="Day N.P."/>
            <person name="Dumler S.J."/>
            <person name="Dyachenko V."/>
            <person name="Godinez A."/>
            <person name="Kurtti T.J."/>
            <person name="Lichay M."/>
            <person name="Mullins K.E."/>
            <person name="Ott S."/>
            <person name="Pappas-Brown V."/>
            <person name="Paris D.H."/>
            <person name="Patel P."/>
            <person name="Richards A.L."/>
            <person name="Sadzewicz L."/>
            <person name="Sears K."/>
            <person name="Seidman D."/>
            <person name="Sengamalay N."/>
            <person name="Stenos J."/>
            <person name="Tallon L.J."/>
            <person name="Vincent G."/>
            <person name="Fraser C.M."/>
            <person name="Munderloh U."/>
            <person name="Dunning-Hotopp J.C."/>
        </authorList>
    </citation>
    <scope>NUCLEOTIDE SEQUENCE [LARGE SCALE GENOMIC DNA]</scope>
    <source>
        <strain evidence="14 15">Fuller</strain>
    </source>
</reference>
<dbReference type="PANTHER" id="PTHR33909">
    <property type="entry name" value="SEC TRANSLOCON ACCESSORY COMPLEX SUBUNIT YAJC"/>
    <property type="match status" value="1"/>
</dbReference>
<dbReference type="RefSeq" id="WP_052694616.1">
    <property type="nucleotide sequence ID" value="NZ_LANP01000011.1"/>
</dbReference>
<sequence length="121" mass="13689">MSQTIDNTTSTATIDNTINDDKSIMHWEWINIVPLVLVFTVVYFLLIRPQEKKRKEHEQLIRTLKKGEQIITTSGIYAVIINVDENNDTVLLEIAPNTRIKVLRAAIANVINGKTSSKGNK</sequence>
<keyword evidence="8 13" id="KW-0812">Transmembrane</keyword>
<dbReference type="NCBIfam" id="TIGR00739">
    <property type="entry name" value="yajC"/>
    <property type="match status" value="1"/>
</dbReference>
<dbReference type="STRING" id="1359168.OCHUTO_0522"/>
<keyword evidence="7" id="KW-1003">Cell membrane</keyword>
<keyword evidence="12 13" id="KW-0472">Membrane</keyword>
<evidence type="ECO:0000256" key="8">
    <source>
        <dbReference type="ARBA" id="ARBA00022692"/>
    </source>
</evidence>
<keyword evidence="10 13" id="KW-1133">Transmembrane helix</keyword>
<keyword evidence="15" id="KW-1185">Reference proteome</keyword>
<dbReference type="PATRIC" id="fig|1359168.3.peg.104"/>
<dbReference type="EMBL" id="LANP01000011">
    <property type="protein sequence ID" value="KJV56273.1"/>
    <property type="molecule type" value="Genomic_DNA"/>
</dbReference>
<comment type="similarity">
    <text evidence="3">Belongs to the YajC family.</text>
</comment>
<comment type="subunit">
    <text evidence="4">Part of the SecDF-YidC-YajC translocase complex. The SecDF-YidC-YajC translocase forms a supercomplex with SecYEG, called the holo-translocon (HTL).</text>
</comment>
<evidence type="ECO:0000256" key="5">
    <source>
        <dbReference type="ARBA" id="ARBA00014962"/>
    </source>
</evidence>
<dbReference type="SMART" id="SM01323">
    <property type="entry name" value="YajC"/>
    <property type="match status" value="1"/>
</dbReference>
<evidence type="ECO:0000313" key="14">
    <source>
        <dbReference type="EMBL" id="KJV56273.1"/>
    </source>
</evidence>
<dbReference type="PRINTS" id="PR01853">
    <property type="entry name" value="YAJCTRNLCASE"/>
</dbReference>
<evidence type="ECO:0000256" key="7">
    <source>
        <dbReference type="ARBA" id="ARBA00022475"/>
    </source>
</evidence>
<evidence type="ECO:0000256" key="13">
    <source>
        <dbReference type="SAM" id="Phobius"/>
    </source>
</evidence>
<name>A0A0F3MKG1_9RICK</name>
<keyword evidence="6" id="KW-0813">Transport</keyword>
<proteinExistence type="inferred from homology"/>
<evidence type="ECO:0000256" key="9">
    <source>
        <dbReference type="ARBA" id="ARBA00022927"/>
    </source>
</evidence>
<evidence type="ECO:0000256" key="11">
    <source>
        <dbReference type="ARBA" id="ARBA00023010"/>
    </source>
</evidence>
<keyword evidence="9" id="KW-0653">Protein transport</keyword>
<comment type="function">
    <text evidence="1">The SecYEG-SecDF-YajC-YidC holo-translocon (HTL) protein secretase/insertase is a supercomplex required for protein secretion, insertion of proteins into membranes, and assembly of membrane protein complexes. While the SecYEG complex is essential for assembly of a number of proteins and complexes, the SecDF-YajC-YidC subcomplex facilitates these functions.</text>
</comment>
<evidence type="ECO:0000256" key="4">
    <source>
        <dbReference type="ARBA" id="ARBA00011718"/>
    </source>
</evidence>
<dbReference type="GO" id="GO:0005886">
    <property type="term" value="C:plasma membrane"/>
    <property type="evidence" value="ECO:0007669"/>
    <property type="project" value="UniProtKB-SubCell"/>
</dbReference>
<gene>
    <name evidence="14" type="primary">yajC</name>
    <name evidence="14" type="ORF">OCHUTO_0522</name>
</gene>
<evidence type="ECO:0000256" key="6">
    <source>
        <dbReference type="ARBA" id="ARBA00022448"/>
    </source>
</evidence>
<accession>A0A0F3MKG1</accession>
<dbReference type="Proteomes" id="UP000033616">
    <property type="component" value="Unassembled WGS sequence"/>
</dbReference>
<dbReference type="InterPro" id="IPR003849">
    <property type="entry name" value="Preprotein_translocase_YajC"/>
</dbReference>
<evidence type="ECO:0000256" key="3">
    <source>
        <dbReference type="ARBA" id="ARBA00006742"/>
    </source>
</evidence>
<dbReference type="GO" id="GO:0015031">
    <property type="term" value="P:protein transport"/>
    <property type="evidence" value="ECO:0007669"/>
    <property type="project" value="UniProtKB-KW"/>
</dbReference>
<evidence type="ECO:0000256" key="10">
    <source>
        <dbReference type="ARBA" id="ARBA00022989"/>
    </source>
</evidence>